<evidence type="ECO:0000256" key="2">
    <source>
        <dbReference type="ARBA" id="ARBA00023125"/>
    </source>
</evidence>
<keyword evidence="1" id="KW-0805">Transcription regulation</keyword>
<dbReference type="SUPFAM" id="SSF46894">
    <property type="entry name" value="C-terminal effector domain of the bipartite response regulators"/>
    <property type="match status" value="1"/>
</dbReference>
<dbReference type="InterPro" id="IPR011990">
    <property type="entry name" value="TPR-like_helical_dom_sf"/>
</dbReference>
<dbReference type="RefSeq" id="WP_310765314.1">
    <property type="nucleotide sequence ID" value="NZ_CP134050.1"/>
</dbReference>
<evidence type="ECO:0000259" key="4">
    <source>
        <dbReference type="PROSITE" id="PS50043"/>
    </source>
</evidence>
<dbReference type="InterPro" id="IPR027417">
    <property type="entry name" value="P-loop_NTPase"/>
</dbReference>
<proteinExistence type="predicted"/>
<dbReference type="PRINTS" id="PR00038">
    <property type="entry name" value="HTHLUXR"/>
</dbReference>
<dbReference type="InterPro" id="IPR041617">
    <property type="entry name" value="TPR_MalT"/>
</dbReference>
<dbReference type="InterPro" id="IPR000792">
    <property type="entry name" value="Tscrpt_reg_LuxR_C"/>
</dbReference>
<dbReference type="CDD" id="cd06170">
    <property type="entry name" value="LuxR_C_like"/>
    <property type="match status" value="1"/>
</dbReference>
<evidence type="ECO:0000313" key="5">
    <source>
        <dbReference type="EMBL" id="WNC13755.1"/>
    </source>
</evidence>
<dbReference type="InterPro" id="IPR036388">
    <property type="entry name" value="WH-like_DNA-bd_sf"/>
</dbReference>
<dbReference type="SMART" id="SM00421">
    <property type="entry name" value="HTH_LUXR"/>
    <property type="match status" value="1"/>
</dbReference>
<feature type="domain" description="HTH luxR-type" evidence="4">
    <location>
        <begin position="801"/>
        <end position="866"/>
    </location>
</feature>
<dbReference type="SUPFAM" id="SSF48452">
    <property type="entry name" value="TPR-like"/>
    <property type="match status" value="1"/>
</dbReference>
<evidence type="ECO:0000256" key="1">
    <source>
        <dbReference type="ARBA" id="ARBA00023015"/>
    </source>
</evidence>
<gene>
    <name evidence="5" type="ORF">RGB73_24195</name>
</gene>
<dbReference type="Gene3D" id="1.25.40.10">
    <property type="entry name" value="Tetratricopeptide repeat domain"/>
    <property type="match status" value="1"/>
</dbReference>
<keyword evidence="2" id="KW-0238">DNA-binding</keyword>
<dbReference type="Proteomes" id="UP001256827">
    <property type="component" value="Chromosome"/>
</dbReference>
<dbReference type="Gene3D" id="1.10.10.10">
    <property type="entry name" value="Winged helix-like DNA-binding domain superfamily/Winged helix DNA-binding domain"/>
    <property type="match status" value="1"/>
</dbReference>
<evidence type="ECO:0000256" key="3">
    <source>
        <dbReference type="ARBA" id="ARBA00023163"/>
    </source>
</evidence>
<protein>
    <submittedName>
        <fullName evidence="5">LuxR C-terminal-related transcriptional regulator</fullName>
    </submittedName>
</protein>
<keyword evidence="3" id="KW-0804">Transcription</keyword>
<accession>A0ABY9T0X1</accession>
<dbReference type="Gene3D" id="3.40.50.300">
    <property type="entry name" value="P-loop containing nucleotide triphosphate hydrolases"/>
    <property type="match status" value="1"/>
</dbReference>
<name>A0ABY9T0X1_BREBE</name>
<evidence type="ECO:0000313" key="6">
    <source>
        <dbReference type="Proteomes" id="UP001256827"/>
    </source>
</evidence>
<dbReference type="PANTHER" id="PTHR44688:SF16">
    <property type="entry name" value="DNA-BINDING TRANSCRIPTIONAL ACTIVATOR DEVR_DOSR"/>
    <property type="match status" value="1"/>
</dbReference>
<dbReference type="InterPro" id="IPR059106">
    <property type="entry name" value="WHD_MalT"/>
</dbReference>
<dbReference type="PROSITE" id="PS50043">
    <property type="entry name" value="HTH_LUXR_2"/>
    <property type="match status" value="1"/>
</dbReference>
<reference evidence="5 6" key="1">
    <citation type="submission" date="2023-09" db="EMBL/GenBank/DDBJ databases">
        <title>Complete Genome and Methylome dissection of Bacillus brevis NEB573 original source of BbsI restriction endonuclease.</title>
        <authorList>
            <person name="Fomenkov A."/>
            <person name="Roberts R.D."/>
        </authorList>
    </citation>
    <scope>NUCLEOTIDE SEQUENCE [LARGE SCALE GENOMIC DNA]</scope>
    <source>
        <strain evidence="5 6">NEB573</strain>
    </source>
</reference>
<sequence>MKREIVLPLPRSIMLKTKMSLPGIRPSSVQRDQLLRQLDAGLACKLTVVHAPAGYGKTTLLSQWAHRQATRPAWLSLDEMDNDLIRFWKYVLHSLSESCLPGLGDRLELLMKAITHTSILTFLDSLLSELDSANQPVSLLLDDYHVIADEQIHASLSYFIDYLPLHVHLFVASRSAMPFPTSKWTLHGQACQVTLDQLRFTEEETVRFFSLALGLAPGPNQIGQLLASTEGWVAGLQMAAISLATNREDPERLFAGFHGTHRQISEYLLHEVWLRLPSDMQSFLLATCVLPRMDVALCNRMANRSDSGQMLAHLQRQNIFLVPLDDYQTWYRYHHLFGEFLEGRLRQSDPSKWNELHRSASQSFAERELYDEAIDHAMTAADYSFAAMLLETHYPQLIQRGEFSTLLRWLDRFPRSSDFLSPTLRLLYTFILILSAQTDRAAEEIPALEKACAAVENPEEQQQFASGLFFVKANLVFATGQFEAWIKDAGTFQERLPENPLFFNFNYNTSEPLIRRSSLGLKGMLSPQTEFVGKAFSDILAAHGWQSSLFHMYVVQALAEGYYEWNRLEDSAALLEQVEPVARHKKTPGLLVPHALTKAKLSLAKGSPREARAVVEEALDTVRVWADDYWTSPLYAFLARIDLAEGRVTEAQERLFALPRDYWEKPALQRELEVLTYVRLLLSQKREEEALLLLPSLKLASKREELLTSQVDIAILQALAKQRLGQTEEALSLLQEALAIGAANGYVRSFLDEGEEMHRLLLAFRQQRQKHPQNQKALATYVNGLLNLFAGKREKGKKDHSSSLVEPLTGKEMIIVAMLSQGASNKRIAEELGNTVGTVKVYLHRIYGKLGVTNRTQALLKAQELSLLEGDSPRW</sequence>
<dbReference type="SUPFAM" id="SSF52540">
    <property type="entry name" value="P-loop containing nucleoside triphosphate hydrolases"/>
    <property type="match status" value="1"/>
</dbReference>
<dbReference type="Pfam" id="PF17874">
    <property type="entry name" value="TPR_MalT"/>
    <property type="match status" value="1"/>
</dbReference>
<dbReference type="InterPro" id="IPR016032">
    <property type="entry name" value="Sig_transdc_resp-reg_C-effctor"/>
</dbReference>
<keyword evidence="6" id="KW-1185">Reference proteome</keyword>
<dbReference type="PANTHER" id="PTHR44688">
    <property type="entry name" value="DNA-BINDING TRANSCRIPTIONAL ACTIVATOR DEVR_DOSR"/>
    <property type="match status" value="1"/>
</dbReference>
<organism evidence="5 6">
    <name type="scientific">Brevibacillus brevis</name>
    <name type="common">Bacillus brevis</name>
    <dbReference type="NCBI Taxonomy" id="1393"/>
    <lineage>
        <taxon>Bacteria</taxon>
        <taxon>Bacillati</taxon>
        <taxon>Bacillota</taxon>
        <taxon>Bacilli</taxon>
        <taxon>Bacillales</taxon>
        <taxon>Paenibacillaceae</taxon>
        <taxon>Brevibacillus</taxon>
    </lineage>
</organism>
<dbReference type="EMBL" id="CP134050">
    <property type="protein sequence ID" value="WNC13755.1"/>
    <property type="molecule type" value="Genomic_DNA"/>
</dbReference>
<dbReference type="Pfam" id="PF25873">
    <property type="entry name" value="WHD_MalT"/>
    <property type="match status" value="1"/>
</dbReference>
<dbReference type="Pfam" id="PF00196">
    <property type="entry name" value="GerE"/>
    <property type="match status" value="1"/>
</dbReference>